<dbReference type="Proteomes" id="UP000011135">
    <property type="component" value="Unassembled WGS sequence"/>
</dbReference>
<keyword evidence="4" id="KW-0597">Phosphoprotein</keyword>
<dbReference type="SUPFAM" id="SSF47384">
    <property type="entry name" value="Homodimeric domain of signal transducing histidine kinase"/>
    <property type="match status" value="1"/>
</dbReference>
<keyword evidence="8 11" id="KW-1133">Transmembrane helix</keyword>
<evidence type="ECO:0000256" key="7">
    <source>
        <dbReference type="ARBA" id="ARBA00022777"/>
    </source>
</evidence>
<feature type="domain" description="Histidine kinase" evidence="12">
    <location>
        <begin position="226"/>
        <end position="440"/>
    </location>
</feature>
<keyword evidence="15" id="KW-1185">Reference proteome</keyword>
<dbReference type="EMBL" id="AMZN01000037">
    <property type="protein sequence ID" value="ELR71562.1"/>
    <property type="molecule type" value="Genomic_DNA"/>
</dbReference>
<evidence type="ECO:0000256" key="2">
    <source>
        <dbReference type="ARBA" id="ARBA00004370"/>
    </source>
</evidence>
<evidence type="ECO:0000256" key="5">
    <source>
        <dbReference type="ARBA" id="ARBA00022679"/>
    </source>
</evidence>
<dbReference type="SMART" id="SM00387">
    <property type="entry name" value="HATPase_c"/>
    <property type="match status" value="1"/>
</dbReference>
<keyword evidence="6 11" id="KW-0812">Transmembrane</keyword>
<dbReference type="SUPFAM" id="SSF55874">
    <property type="entry name" value="ATPase domain of HSP90 chaperone/DNA topoisomerase II/histidine kinase"/>
    <property type="match status" value="1"/>
</dbReference>
<feature type="transmembrane region" description="Helical" evidence="11">
    <location>
        <begin position="144"/>
        <end position="164"/>
    </location>
</feature>
<comment type="subcellular location">
    <subcellularLocation>
        <location evidence="2">Membrane</location>
    </subcellularLocation>
</comment>
<dbReference type="CDD" id="cd06225">
    <property type="entry name" value="HAMP"/>
    <property type="match status" value="1"/>
</dbReference>
<dbReference type="InterPro" id="IPR003660">
    <property type="entry name" value="HAMP_dom"/>
</dbReference>
<evidence type="ECO:0000256" key="10">
    <source>
        <dbReference type="ARBA" id="ARBA00023136"/>
    </source>
</evidence>
<evidence type="ECO:0000256" key="6">
    <source>
        <dbReference type="ARBA" id="ARBA00022692"/>
    </source>
</evidence>
<keyword evidence="7 14" id="KW-0418">Kinase</keyword>
<gene>
    <name evidence="14" type="ORF">C900_02477</name>
</gene>
<sequence>MVSSIWFVASLSIYIFSAEYRKEEFYRRLESKATTAARLLIEFEEVDADLLKKIESANPIQLPSEKISIFDYNNTEIFSTNIDPDIAISKDIMDQIRLEGQIDWQQGDIEVLGLLYTDRYERFVVIAAANDIFGKSKLQNLRNILIIVFLLSILIVALVGRIYARSALQPISNVIAEVNTISATNLDKRISEGNSQDEIALLGITFNRMLDRIQNAFRSQRSFISNASHELRTPMTAILSQIDVSLLKEREKQDYIKTLISVRDDVRNLNELTTKLLLLARTEAFSESFSTLRVDTIIWQLISEVAQHHPHYKIKVALSPDIDDEQQLTVAGNEQMLKSVFLNIIDNACKFSADNEVIISIAPSDKYIGIEFKDQGIGIPDSELEKITQPFFRASNAVTIRGHGIGLSLAKNIIDIHSGSMTITSTEGEGATITVKLETV</sequence>
<dbReference type="SMART" id="SM00388">
    <property type="entry name" value="HisKA"/>
    <property type="match status" value="1"/>
</dbReference>
<dbReference type="eggNOG" id="COG2205">
    <property type="taxonomic scope" value="Bacteria"/>
</dbReference>
<dbReference type="STRING" id="1237149.C900_02477"/>
<keyword evidence="10 11" id="KW-0472">Membrane</keyword>
<dbReference type="AlphaFoldDB" id="L8JWG7"/>
<dbReference type="InterPro" id="IPR050428">
    <property type="entry name" value="TCS_sensor_his_kinase"/>
</dbReference>
<dbReference type="InterPro" id="IPR004358">
    <property type="entry name" value="Sig_transdc_His_kin-like_C"/>
</dbReference>
<evidence type="ECO:0000259" key="12">
    <source>
        <dbReference type="PROSITE" id="PS50109"/>
    </source>
</evidence>
<dbReference type="SMART" id="SM00304">
    <property type="entry name" value="HAMP"/>
    <property type="match status" value="1"/>
</dbReference>
<dbReference type="Gene3D" id="1.10.287.130">
    <property type="match status" value="1"/>
</dbReference>
<reference evidence="14 15" key="1">
    <citation type="submission" date="2012-12" db="EMBL/GenBank/DDBJ databases">
        <title>Genome assembly of Fulvivirga imtechensis AK7.</title>
        <authorList>
            <person name="Nupur N."/>
            <person name="Khatri I."/>
            <person name="Kumar R."/>
            <person name="Subramanian S."/>
            <person name="Pinnaka A."/>
        </authorList>
    </citation>
    <scope>NUCLEOTIDE SEQUENCE [LARGE SCALE GENOMIC DNA]</scope>
    <source>
        <strain evidence="14 15">AK7</strain>
    </source>
</reference>
<evidence type="ECO:0000256" key="1">
    <source>
        <dbReference type="ARBA" id="ARBA00000085"/>
    </source>
</evidence>
<dbReference type="Pfam" id="PF00512">
    <property type="entry name" value="HisKA"/>
    <property type="match status" value="1"/>
</dbReference>
<dbReference type="InterPro" id="IPR005467">
    <property type="entry name" value="His_kinase_dom"/>
</dbReference>
<keyword evidence="9" id="KW-0902">Two-component regulatory system</keyword>
<dbReference type="PANTHER" id="PTHR45436:SF5">
    <property type="entry name" value="SENSOR HISTIDINE KINASE TRCS"/>
    <property type="match status" value="1"/>
</dbReference>
<dbReference type="Gene3D" id="6.10.340.10">
    <property type="match status" value="1"/>
</dbReference>
<dbReference type="GO" id="GO:0005886">
    <property type="term" value="C:plasma membrane"/>
    <property type="evidence" value="ECO:0007669"/>
    <property type="project" value="TreeGrafter"/>
</dbReference>
<dbReference type="Pfam" id="PF02518">
    <property type="entry name" value="HATPase_c"/>
    <property type="match status" value="1"/>
</dbReference>
<name>L8JWG7_9BACT</name>
<dbReference type="Pfam" id="PF00672">
    <property type="entry name" value="HAMP"/>
    <property type="match status" value="1"/>
</dbReference>
<dbReference type="InterPro" id="IPR003661">
    <property type="entry name" value="HisK_dim/P_dom"/>
</dbReference>
<dbReference type="Gene3D" id="3.30.565.10">
    <property type="entry name" value="Histidine kinase-like ATPase, C-terminal domain"/>
    <property type="match status" value="1"/>
</dbReference>
<dbReference type="GO" id="GO:0000155">
    <property type="term" value="F:phosphorelay sensor kinase activity"/>
    <property type="evidence" value="ECO:0007669"/>
    <property type="project" value="InterPro"/>
</dbReference>
<comment type="caution">
    <text evidence="14">The sequence shown here is derived from an EMBL/GenBank/DDBJ whole genome shotgun (WGS) entry which is preliminary data.</text>
</comment>
<evidence type="ECO:0000259" key="13">
    <source>
        <dbReference type="PROSITE" id="PS50885"/>
    </source>
</evidence>
<dbReference type="InterPro" id="IPR003594">
    <property type="entry name" value="HATPase_dom"/>
</dbReference>
<evidence type="ECO:0000256" key="11">
    <source>
        <dbReference type="SAM" id="Phobius"/>
    </source>
</evidence>
<dbReference type="InterPro" id="IPR036890">
    <property type="entry name" value="HATPase_C_sf"/>
</dbReference>
<organism evidence="14 15">
    <name type="scientific">Fulvivirga imtechensis AK7</name>
    <dbReference type="NCBI Taxonomy" id="1237149"/>
    <lineage>
        <taxon>Bacteria</taxon>
        <taxon>Pseudomonadati</taxon>
        <taxon>Bacteroidota</taxon>
        <taxon>Cytophagia</taxon>
        <taxon>Cytophagales</taxon>
        <taxon>Fulvivirgaceae</taxon>
        <taxon>Fulvivirga</taxon>
    </lineage>
</organism>
<accession>L8JWG7</accession>
<dbReference type="CDD" id="cd00082">
    <property type="entry name" value="HisKA"/>
    <property type="match status" value="1"/>
</dbReference>
<evidence type="ECO:0000256" key="3">
    <source>
        <dbReference type="ARBA" id="ARBA00012438"/>
    </source>
</evidence>
<evidence type="ECO:0000256" key="9">
    <source>
        <dbReference type="ARBA" id="ARBA00023012"/>
    </source>
</evidence>
<dbReference type="PANTHER" id="PTHR45436">
    <property type="entry name" value="SENSOR HISTIDINE KINASE YKOH"/>
    <property type="match status" value="1"/>
</dbReference>
<proteinExistence type="predicted"/>
<protein>
    <recommendedName>
        <fullName evidence="3">histidine kinase</fullName>
        <ecNumber evidence="3">2.7.13.3</ecNumber>
    </recommendedName>
</protein>
<dbReference type="EC" id="2.7.13.3" evidence="3"/>
<dbReference type="PRINTS" id="PR00344">
    <property type="entry name" value="BCTRLSENSOR"/>
</dbReference>
<feature type="domain" description="HAMP" evidence="13">
    <location>
        <begin position="165"/>
        <end position="218"/>
    </location>
</feature>
<dbReference type="InterPro" id="IPR036097">
    <property type="entry name" value="HisK_dim/P_sf"/>
</dbReference>
<evidence type="ECO:0000313" key="14">
    <source>
        <dbReference type="EMBL" id="ELR71562.1"/>
    </source>
</evidence>
<dbReference type="PROSITE" id="PS50109">
    <property type="entry name" value="HIS_KIN"/>
    <property type="match status" value="1"/>
</dbReference>
<dbReference type="PROSITE" id="PS50885">
    <property type="entry name" value="HAMP"/>
    <property type="match status" value="1"/>
</dbReference>
<evidence type="ECO:0000313" key="15">
    <source>
        <dbReference type="Proteomes" id="UP000011135"/>
    </source>
</evidence>
<evidence type="ECO:0000256" key="4">
    <source>
        <dbReference type="ARBA" id="ARBA00022553"/>
    </source>
</evidence>
<keyword evidence="5" id="KW-0808">Transferase</keyword>
<comment type="catalytic activity">
    <reaction evidence="1">
        <text>ATP + protein L-histidine = ADP + protein N-phospho-L-histidine.</text>
        <dbReference type="EC" id="2.7.13.3"/>
    </reaction>
</comment>
<dbReference type="SUPFAM" id="SSF158472">
    <property type="entry name" value="HAMP domain-like"/>
    <property type="match status" value="1"/>
</dbReference>
<evidence type="ECO:0000256" key="8">
    <source>
        <dbReference type="ARBA" id="ARBA00022989"/>
    </source>
</evidence>